<feature type="region of interest" description="Disordered" evidence="2">
    <location>
        <begin position="664"/>
        <end position="752"/>
    </location>
</feature>
<dbReference type="PANTHER" id="PTHR48125:SF12">
    <property type="entry name" value="AT HOOK TRANSCRIPTION FACTOR FAMILY-RELATED"/>
    <property type="match status" value="1"/>
</dbReference>
<dbReference type="PANTHER" id="PTHR48125">
    <property type="entry name" value="LP07818P1"/>
    <property type="match status" value="1"/>
</dbReference>
<evidence type="ECO:0000313" key="3">
    <source>
        <dbReference type="EMBL" id="KAK4249786.1"/>
    </source>
</evidence>
<feature type="compositionally biased region" description="Polar residues" evidence="2">
    <location>
        <begin position="87"/>
        <end position="107"/>
    </location>
</feature>
<name>A0AAN7CXA6_9PEZI</name>
<reference evidence="3" key="2">
    <citation type="submission" date="2023-05" db="EMBL/GenBank/DDBJ databases">
        <authorList>
            <consortium name="Lawrence Berkeley National Laboratory"/>
            <person name="Steindorff A."/>
            <person name="Hensen N."/>
            <person name="Bonometti L."/>
            <person name="Westerberg I."/>
            <person name="Brannstrom I.O."/>
            <person name="Guillou S."/>
            <person name="Cros-Aarteil S."/>
            <person name="Calhoun S."/>
            <person name="Haridas S."/>
            <person name="Kuo A."/>
            <person name="Mondo S."/>
            <person name="Pangilinan J."/>
            <person name="Riley R."/>
            <person name="Labutti K."/>
            <person name="Andreopoulos B."/>
            <person name="Lipzen A."/>
            <person name="Chen C."/>
            <person name="Yanf M."/>
            <person name="Daum C."/>
            <person name="Ng V."/>
            <person name="Clum A."/>
            <person name="Ohm R."/>
            <person name="Martin F."/>
            <person name="Silar P."/>
            <person name="Natvig D."/>
            <person name="Lalanne C."/>
            <person name="Gautier V."/>
            <person name="Ament-Velasquez S.L."/>
            <person name="Kruys A."/>
            <person name="Hutchinson M.I."/>
            <person name="Powell A.J."/>
            <person name="Barry K."/>
            <person name="Miller A.N."/>
            <person name="Grigoriev I.V."/>
            <person name="Debuchy R."/>
            <person name="Gladieux P."/>
            <person name="Thoren M.H."/>
            <person name="Johannesson H."/>
        </authorList>
    </citation>
    <scope>NUCLEOTIDE SEQUENCE</scope>
    <source>
        <strain evidence="3">CBS 359.72</strain>
    </source>
</reference>
<protein>
    <submittedName>
        <fullName evidence="3">Uncharacterized protein</fullName>
    </submittedName>
</protein>
<gene>
    <name evidence="3" type="ORF">C7999DRAFT_12394</name>
</gene>
<accession>A0AAN7CXA6</accession>
<evidence type="ECO:0000256" key="1">
    <source>
        <dbReference type="SAM" id="Coils"/>
    </source>
</evidence>
<dbReference type="AlphaFoldDB" id="A0AAN7CXA6"/>
<dbReference type="EMBL" id="MU857619">
    <property type="protein sequence ID" value="KAK4249786.1"/>
    <property type="molecule type" value="Genomic_DNA"/>
</dbReference>
<sequence>MAHITVPTLSPPSYCASAHTNGSDYECIPSSTPTRQTARPTSPFPVAVTWPKIKARHVKQSPQPVVPHDNSAHDTSALLGPVDPSPRRNNTGDSTILSKAESLATSQEDSDTGSDDDGYLHSSQVASRCPPPSPFGGSSRILPPPPPPPPWHRPVGLHGGPPPIRNHRDLDSAYSGTESSTSDEARDGWHLEHRKTIMAKRRSIRLLRRQLADKRKEMRELRRQMDSIDNALMQIFRPHLVSGTAAISTAVLKARFDEMQNIRNIYYQAEDAYEDMELDLSKEEATLEMLEDRPPRFAPDSPYAVPKPPAPFPPPLPTVMTPEIMESKEADDLSSDADDSGPPTPVTLLGISGQLHDDVHPLYEELLEAAGDRKLAKEYIDELEMQRDGILYDLEIGFHRKRVRENRGNQISEEDLLLLRSSLAQVPSDAAEFERRFGIGITEDDLDFLRDYEVVHGRARLELDSATETLNQLRLQCQKKGVMRKHASYYEEVAIYSSCPDWSPLPQDGNMVIEAFPMPTPHSSYPTTPIAANSPPPSLAHPRFPILLSNPSHVLSLLTPLQALEQALRLPKDDPSAALRRAECMKELGISALMTKAETRPDYINQWLIHRLRTGPLEAELLLAICEAAFRVVNLRRWQEEVLYYWRLDGAAVAAAAPAAVSAAPTSSGQDVGEAEGPAGVVASTGSGEAEQQHGQEEEEQGDNDHHQQPPSIRSEDIGVAGSVTCDGEGHSVVEKVRRAQSDGGGEMRRSLRLREIKARSVKSLG</sequence>
<organism evidence="3 4">
    <name type="scientific">Corynascus novoguineensis</name>
    <dbReference type="NCBI Taxonomy" id="1126955"/>
    <lineage>
        <taxon>Eukaryota</taxon>
        <taxon>Fungi</taxon>
        <taxon>Dikarya</taxon>
        <taxon>Ascomycota</taxon>
        <taxon>Pezizomycotina</taxon>
        <taxon>Sordariomycetes</taxon>
        <taxon>Sordariomycetidae</taxon>
        <taxon>Sordariales</taxon>
        <taxon>Chaetomiaceae</taxon>
        <taxon>Corynascus</taxon>
    </lineage>
</organism>
<proteinExistence type="predicted"/>
<feature type="compositionally biased region" description="Pro residues" evidence="2">
    <location>
        <begin position="142"/>
        <end position="152"/>
    </location>
</feature>
<dbReference type="Proteomes" id="UP001303647">
    <property type="component" value="Unassembled WGS sequence"/>
</dbReference>
<comment type="caution">
    <text evidence="3">The sequence shown here is derived from an EMBL/GenBank/DDBJ whole genome shotgun (WGS) entry which is preliminary data.</text>
</comment>
<keyword evidence="1" id="KW-0175">Coiled coil</keyword>
<feature type="compositionally biased region" description="Acidic residues" evidence="2">
    <location>
        <begin position="108"/>
        <end position="117"/>
    </location>
</feature>
<feature type="region of interest" description="Disordered" evidence="2">
    <location>
        <begin position="57"/>
        <end position="187"/>
    </location>
</feature>
<evidence type="ECO:0000256" key="2">
    <source>
        <dbReference type="SAM" id="MobiDB-lite"/>
    </source>
</evidence>
<reference evidence="3" key="1">
    <citation type="journal article" date="2023" name="Mol. Phylogenet. Evol.">
        <title>Genome-scale phylogeny and comparative genomics of the fungal order Sordariales.</title>
        <authorList>
            <person name="Hensen N."/>
            <person name="Bonometti L."/>
            <person name="Westerberg I."/>
            <person name="Brannstrom I.O."/>
            <person name="Guillou S."/>
            <person name="Cros-Aarteil S."/>
            <person name="Calhoun S."/>
            <person name="Haridas S."/>
            <person name="Kuo A."/>
            <person name="Mondo S."/>
            <person name="Pangilinan J."/>
            <person name="Riley R."/>
            <person name="LaButti K."/>
            <person name="Andreopoulos B."/>
            <person name="Lipzen A."/>
            <person name="Chen C."/>
            <person name="Yan M."/>
            <person name="Daum C."/>
            <person name="Ng V."/>
            <person name="Clum A."/>
            <person name="Steindorff A."/>
            <person name="Ohm R.A."/>
            <person name="Martin F."/>
            <person name="Silar P."/>
            <person name="Natvig D.O."/>
            <person name="Lalanne C."/>
            <person name="Gautier V."/>
            <person name="Ament-Velasquez S.L."/>
            <person name="Kruys A."/>
            <person name="Hutchinson M.I."/>
            <person name="Powell A.J."/>
            <person name="Barry K."/>
            <person name="Miller A.N."/>
            <person name="Grigoriev I.V."/>
            <person name="Debuchy R."/>
            <person name="Gladieux P."/>
            <person name="Hiltunen Thoren M."/>
            <person name="Johannesson H."/>
        </authorList>
    </citation>
    <scope>NUCLEOTIDE SEQUENCE</scope>
    <source>
        <strain evidence="3">CBS 359.72</strain>
    </source>
</reference>
<keyword evidence="4" id="KW-1185">Reference proteome</keyword>
<feature type="compositionally biased region" description="Basic and acidic residues" evidence="2">
    <location>
        <begin position="728"/>
        <end position="752"/>
    </location>
</feature>
<evidence type="ECO:0000313" key="4">
    <source>
        <dbReference type="Proteomes" id="UP001303647"/>
    </source>
</evidence>
<feature type="coiled-coil region" evidence="1">
    <location>
        <begin position="197"/>
        <end position="231"/>
    </location>
</feature>